<reference evidence="1 2" key="1">
    <citation type="journal article" date="2015" name="Nature">
        <title>rRNA introns, odd ribosomes, and small enigmatic genomes across a large radiation of phyla.</title>
        <authorList>
            <person name="Brown C.T."/>
            <person name="Hug L.A."/>
            <person name="Thomas B.C."/>
            <person name="Sharon I."/>
            <person name="Castelle C.J."/>
            <person name="Singh A."/>
            <person name="Wilkins M.J."/>
            <person name="Williams K.H."/>
            <person name="Banfield J.F."/>
        </authorList>
    </citation>
    <scope>NUCLEOTIDE SEQUENCE [LARGE SCALE GENOMIC DNA]</scope>
</reference>
<comment type="caution">
    <text evidence="1">The sequence shown here is derived from an EMBL/GenBank/DDBJ whole genome shotgun (WGS) entry which is preliminary data.</text>
</comment>
<evidence type="ECO:0000313" key="1">
    <source>
        <dbReference type="EMBL" id="KKS24034.1"/>
    </source>
</evidence>
<gene>
    <name evidence="1" type="ORF">UU82_C0013G0002</name>
</gene>
<sequence>MGKNKFSEKQIRVGGTTGVEPISIKYKDSDYTLSMNSDKKALKDKNGYLVIAELFSSDKKLPRFIFRWDHNPAVMDIDIFVGEKNRKDLWTQKGYEGHWTKLSDDKNREYSVLIKIPECKIFEGIIRVGLLTELDLNNSISISDSVEVKII</sequence>
<organism evidence="1 2">
    <name type="scientific">Candidatus Nomurabacteria bacterium GW2011_GWC2_41_8</name>
    <dbReference type="NCBI Taxonomy" id="1618755"/>
    <lineage>
        <taxon>Bacteria</taxon>
        <taxon>Candidatus Nomuraibacteriota</taxon>
    </lineage>
</organism>
<accession>A0A0G0XGQ0</accession>
<dbReference type="EMBL" id="LCCC01000013">
    <property type="protein sequence ID" value="KKS24034.1"/>
    <property type="molecule type" value="Genomic_DNA"/>
</dbReference>
<dbReference type="Proteomes" id="UP000033949">
    <property type="component" value="Unassembled WGS sequence"/>
</dbReference>
<protein>
    <submittedName>
        <fullName evidence="1">Uncharacterized protein</fullName>
    </submittedName>
</protein>
<dbReference type="AlphaFoldDB" id="A0A0G0XGQ0"/>
<evidence type="ECO:0000313" key="2">
    <source>
        <dbReference type="Proteomes" id="UP000033949"/>
    </source>
</evidence>
<proteinExistence type="predicted"/>
<name>A0A0G0XGQ0_9BACT</name>